<dbReference type="Pfam" id="PF12770">
    <property type="entry name" value="CHAT"/>
    <property type="match status" value="1"/>
</dbReference>
<dbReference type="InterPro" id="IPR024983">
    <property type="entry name" value="CHAT_dom"/>
</dbReference>
<dbReference type="Proteomes" id="UP000663846">
    <property type="component" value="Unassembled WGS sequence"/>
</dbReference>
<dbReference type="EMBL" id="CAJMWS010000561">
    <property type="protein sequence ID" value="CAE6451467.1"/>
    <property type="molecule type" value="Genomic_DNA"/>
</dbReference>
<gene>
    <name evidence="2" type="ORF">RDB_LOCUS146336</name>
</gene>
<accession>A0A8H3GI48</accession>
<evidence type="ECO:0000313" key="2">
    <source>
        <dbReference type="EMBL" id="CAE6451467.1"/>
    </source>
</evidence>
<comment type="caution">
    <text evidence="2">The sequence shown here is derived from an EMBL/GenBank/DDBJ whole genome shotgun (WGS) entry which is preliminary data.</text>
</comment>
<proteinExistence type="predicted"/>
<organism evidence="2 3">
    <name type="scientific">Rhizoctonia solani</name>
    <dbReference type="NCBI Taxonomy" id="456999"/>
    <lineage>
        <taxon>Eukaryota</taxon>
        <taxon>Fungi</taxon>
        <taxon>Dikarya</taxon>
        <taxon>Basidiomycota</taxon>
        <taxon>Agaricomycotina</taxon>
        <taxon>Agaricomycetes</taxon>
        <taxon>Cantharellales</taxon>
        <taxon>Ceratobasidiaceae</taxon>
        <taxon>Rhizoctonia</taxon>
    </lineage>
</organism>
<name>A0A8H3GI48_9AGAM</name>
<reference evidence="2" key="1">
    <citation type="submission" date="2021-01" db="EMBL/GenBank/DDBJ databases">
        <authorList>
            <person name="Kaushik A."/>
        </authorList>
    </citation>
    <scope>NUCLEOTIDE SEQUENCE</scope>
    <source>
        <strain evidence="2">AG1-1C</strain>
    </source>
</reference>
<dbReference type="AlphaFoldDB" id="A0A8H3GI48"/>
<feature type="domain" description="CHAT" evidence="1">
    <location>
        <begin position="318"/>
        <end position="600"/>
    </location>
</feature>
<feature type="non-terminal residue" evidence="2">
    <location>
        <position position="600"/>
    </location>
</feature>
<sequence>QLADLEKALQSHTRAIELTSDGHPHLSLRHFNYALSRHLQYQHTREPSHLNSSVRSFRKSSQLLTCSPRDVFNHALCWANLATQHTYLNPIEAFRATIDLLPHFIWLGATTAQRYHDLFLAENVAVRAAYVAIQSSQYSLALEWLEHARCVVWNQSLMLRSPLDDLKLSHPNLAAQLQSVSRQLHYANSGIPASNEHPSSTSTPEHRHRLAREYNDLLAQARGFPGMEDFLKPSKAIRLIRAARNGPIVVINCHKDRCDALVVMPGKDNITHLTLPDFTQEAAQNARAGLVSSLRESGIRERGVNIVGERRPDENIARLLAALWNNVVKPVLNHLGYTNDPPPDTMPHITWCPTDALSFLPLHAAGDYDRPRSRVFDYAICSYTPTLTALLASNPTPTSRGFRVLAIGQANTPSHAPLPGTTRELELVQGHVKNIAEYSQLMDDQATTTAVLDAMDQHDWVHLACHASQDVYHPTKSGFYLHDGTLDISAINQRTFRNKGLAFLSACQTATGDEKLADEAIHLASGMLMAGYRSVIATMWSVKDDDAPYVADKVYAELMKHGKVGNGEAGKALHDAVAGLRDRVGEKEFGRWVPYIHIGS</sequence>
<evidence type="ECO:0000313" key="3">
    <source>
        <dbReference type="Proteomes" id="UP000663846"/>
    </source>
</evidence>
<protein>
    <recommendedName>
        <fullName evidence="1">CHAT domain-containing protein</fullName>
    </recommendedName>
</protein>
<evidence type="ECO:0000259" key="1">
    <source>
        <dbReference type="Pfam" id="PF12770"/>
    </source>
</evidence>